<comment type="caution">
    <text evidence="1">The sequence shown here is derived from an EMBL/GenBank/DDBJ whole genome shotgun (WGS) entry which is preliminary data.</text>
</comment>
<dbReference type="RefSeq" id="WP_153469944.1">
    <property type="nucleotide sequence ID" value="NZ_WBOF01000004.1"/>
</dbReference>
<name>A0A6N7L4S9_9ACTN</name>
<sequence>MRFDLTDLLHATAEVLDAAGPLEPLRLALAGRDVQVSFAEFTTMADQRSSVDRLAAATGADPVLSELGASAYTYTLTADLPGGMVLVAGTHPTLNRSRPERSTSTAATAALLRTLVPWAQTLAGLPVSVSGLEVTDTAQRLGVQLLVDGADDPKGAMVAASTGVTALRTAPAIPFGIDGRGRLPSGHPVLISVM</sequence>
<reference evidence="1 2" key="1">
    <citation type="submission" date="2019-09" db="EMBL/GenBank/DDBJ databases">
        <title>Genome Sequences of Streptomyces kaniharaensis ATCC 21070.</title>
        <authorList>
            <person name="Zhu W."/>
            <person name="De Crecy-Lagard V."/>
            <person name="Richards N.G."/>
        </authorList>
    </citation>
    <scope>NUCLEOTIDE SEQUENCE [LARGE SCALE GENOMIC DNA]</scope>
    <source>
        <strain evidence="1 2">SF-557</strain>
    </source>
</reference>
<evidence type="ECO:0000313" key="1">
    <source>
        <dbReference type="EMBL" id="MQS17304.1"/>
    </source>
</evidence>
<dbReference type="OrthoDB" id="4239048at2"/>
<dbReference type="Proteomes" id="UP000450000">
    <property type="component" value="Unassembled WGS sequence"/>
</dbReference>
<protein>
    <submittedName>
        <fullName evidence="1">Uncharacterized protein</fullName>
    </submittedName>
</protein>
<dbReference type="AlphaFoldDB" id="A0A6N7L4S9"/>
<accession>A0A6N7L4S9</accession>
<evidence type="ECO:0000313" key="2">
    <source>
        <dbReference type="Proteomes" id="UP000450000"/>
    </source>
</evidence>
<keyword evidence="2" id="KW-1185">Reference proteome</keyword>
<organism evidence="1 2">
    <name type="scientific">Streptomyces kaniharaensis</name>
    <dbReference type="NCBI Taxonomy" id="212423"/>
    <lineage>
        <taxon>Bacteria</taxon>
        <taxon>Bacillati</taxon>
        <taxon>Actinomycetota</taxon>
        <taxon>Actinomycetes</taxon>
        <taxon>Kitasatosporales</taxon>
        <taxon>Streptomycetaceae</taxon>
        <taxon>Streptomyces</taxon>
    </lineage>
</organism>
<gene>
    <name evidence="1" type="ORF">F7Q99_35280</name>
</gene>
<proteinExistence type="predicted"/>
<dbReference type="EMBL" id="WBOF01000004">
    <property type="protein sequence ID" value="MQS17304.1"/>
    <property type="molecule type" value="Genomic_DNA"/>
</dbReference>